<dbReference type="AlphaFoldDB" id="A0A933I7Q6"/>
<proteinExistence type="predicted"/>
<reference evidence="1" key="1">
    <citation type="submission" date="2020-07" db="EMBL/GenBank/DDBJ databases">
        <title>Huge and variable diversity of episymbiotic CPR bacteria and DPANN archaea in groundwater ecosystems.</title>
        <authorList>
            <person name="He C.Y."/>
            <person name="Keren R."/>
            <person name="Whittaker M."/>
            <person name="Farag I.F."/>
            <person name="Doudna J."/>
            <person name="Cate J.H.D."/>
            <person name="Banfield J.F."/>
        </authorList>
    </citation>
    <scope>NUCLEOTIDE SEQUENCE</scope>
    <source>
        <strain evidence="1">NC_groundwater_1520_Pr4_B-0.1um_53_5</strain>
    </source>
</reference>
<dbReference type="Proteomes" id="UP000736328">
    <property type="component" value="Unassembled WGS sequence"/>
</dbReference>
<gene>
    <name evidence="1" type="ORF">HY768_02950</name>
</gene>
<comment type="caution">
    <text evidence="1">The sequence shown here is derived from an EMBL/GenBank/DDBJ whole genome shotgun (WGS) entry which is preliminary data.</text>
</comment>
<protein>
    <submittedName>
        <fullName evidence="1">Uncharacterized protein</fullName>
    </submittedName>
</protein>
<organism evidence="1 2">
    <name type="scientific">candidate division TA06 bacterium</name>
    <dbReference type="NCBI Taxonomy" id="2250710"/>
    <lineage>
        <taxon>Bacteria</taxon>
        <taxon>Bacteria division TA06</taxon>
    </lineage>
</organism>
<sequence>MLALNKTPELREKNRIKIAAVDKEIDELVYRLYGLTEAEIKVVEG</sequence>
<accession>A0A933I7Q6</accession>
<dbReference type="EMBL" id="JACQXR010000036">
    <property type="protein sequence ID" value="MBI4726175.1"/>
    <property type="molecule type" value="Genomic_DNA"/>
</dbReference>
<name>A0A933I7Q6_UNCT6</name>
<evidence type="ECO:0000313" key="2">
    <source>
        <dbReference type="Proteomes" id="UP000736328"/>
    </source>
</evidence>
<evidence type="ECO:0000313" key="1">
    <source>
        <dbReference type="EMBL" id="MBI4726175.1"/>
    </source>
</evidence>